<dbReference type="AlphaFoldDB" id="A0A9N9AA14"/>
<protein>
    <submittedName>
        <fullName evidence="1">5910_t:CDS:1</fullName>
    </submittedName>
</protein>
<sequence length="240" mass="27725">MISDPEEKNYSQASIKKIYETDVQIKRLASFTKIKFTKISNSLIPAIDTNYNNEETRHVLRRYTYFGATYGLAFSLIFDVDETNACVKKTKVNVGFGAKSELGKFIEFVEHENNIHIFFKGLISYARLNQQRTRLFEALKRKYHRSLLISSSSSTNEYLEPEEKQDFGDAIDLTLYWRNTVSRTGHVVPNIQLIPRVPPKWEIFDEKNLVSQLPAQFLKLVQLKGVQGAVEVCVRCIFDL</sequence>
<evidence type="ECO:0000313" key="2">
    <source>
        <dbReference type="Proteomes" id="UP000789831"/>
    </source>
</evidence>
<dbReference type="Proteomes" id="UP000789831">
    <property type="component" value="Unassembled WGS sequence"/>
</dbReference>
<reference evidence="1" key="1">
    <citation type="submission" date="2021-06" db="EMBL/GenBank/DDBJ databases">
        <authorList>
            <person name="Kallberg Y."/>
            <person name="Tangrot J."/>
            <person name="Rosling A."/>
        </authorList>
    </citation>
    <scope>NUCLEOTIDE SEQUENCE</scope>
    <source>
        <strain evidence="1">MT106</strain>
    </source>
</reference>
<dbReference type="InterPro" id="IPR027801">
    <property type="entry name" value="CENP-P"/>
</dbReference>
<dbReference type="PANTHER" id="PTHR28577:SF1">
    <property type="entry name" value="CENTROMERE PROTEIN P"/>
    <property type="match status" value="1"/>
</dbReference>
<evidence type="ECO:0000313" key="1">
    <source>
        <dbReference type="EMBL" id="CAG8525263.1"/>
    </source>
</evidence>
<dbReference type="PANTHER" id="PTHR28577">
    <property type="entry name" value="CENTROMERE PROTEIN P"/>
    <property type="match status" value="1"/>
</dbReference>
<gene>
    <name evidence="1" type="ORF">AGERDE_LOCUS5443</name>
</gene>
<accession>A0A9N9AA14</accession>
<dbReference type="GO" id="GO:0034080">
    <property type="term" value="P:CENP-A containing chromatin assembly"/>
    <property type="evidence" value="ECO:0007669"/>
    <property type="project" value="InterPro"/>
</dbReference>
<dbReference type="EMBL" id="CAJVPL010000735">
    <property type="protein sequence ID" value="CAG8525263.1"/>
    <property type="molecule type" value="Genomic_DNA"/>
</dbReference>
<dbReference type="GO" id="GO:0005634">
    <property type="term" value="C:nucleus"/>
    <property type="evidence" value="ECO:0007669"/>
    <property type="project" value="TreeGrafter"/>
</dbReference>
<comment type="caution">
    <text evidence="1">The sequence shown here is derived from an EMBL/GenBank/DDBJ whole genome shotgun (WGS) entry which is preliminary data.</text>
</comment>
<dbReference type="GO" id="GO:0000775">
    <property type="term" value="C:chromosome, centromeric region"/>
    <property type="evidence" value="ECO:0007669"/>
    <property type="project" value="InterPro"/>
</dbReference>
<dbReference type="OrthoDB" id="5976950at2759"/>
<name>A0A9N9AA14_9GLOM</name>
<organism evidence="1 2">
    <name type="scientific">Ambispora gerdemannii</name>
    <dbReference type="NCBI Taxonomy" id="144530"/>
    <lineage>
        <taxon>Eukaryota</taxon>
        <taxon>Fungi</taxon>
        <taxon>Fungi incertae sedis</taxon>
        <taxon>Mucoromycota</taxon>
        <taxon>Glomeromycotina</taxon>
        <taxon>Glomeromycetes</taxon>
        <taxon>Archaeosporales</taxon>
        <taxon>Ambisporaceae</taxon>
        <taxon>Ambispora</taxon>
    </lineage>
</organism>
<proteinExistence type="predicted"/>
<dbReference type="Pfam" id="PF13096">
    <property type="entry name" value="CENP-P"/>
    <property type="match status" value="1"/>
</dbReference>
<keyword evidence="2" id="KW-1185">Reference proteome</keyword>